<gene>
    <name evidence="2" type="ORF">CTRG_05617</name>
</gene>
<dbReference type="eggNOG" id="ENOG502QSQ9">
    <property type="taxonomic scope" value="Eukaryota"/>
</dbReference>
<dbReference type="Gene3D" id="2.120.10.80">
    <property type="entry name" value="Kelch-type beta propeller"/>
    <property type="match status" value="1"/>
</dbReference>
<dbReference type="InterPro" id="IPR015915">
    <property type="entry name" value="Kelch-typ_b-propeller"/>
</dbReference>
<dbReference type="VEuPathDB" id="FungiDB:CTRG_05617"/>
<sequence length="1556" mass="171095">MATLIPTASACYSLQLPPTEKDDRLNLNVRTGSASTLYNSMVFTHGGLTIGLEILHQTIQEINEIFYNRVNISNSKFKSYDKYLSGELFYLNLIERSWSRAIIDENSPRPKPRLFHQICSLHNCIYLFGGLGLPDHALNEGDQQQPQSNISLVPLNDLWEFDLEAMKWTLLDDGSNFEQDDAVPVPRFNHKMTVISSLSFVNKKDHFGIFIAGGKDKNSEPIYDNVLFDLVEKRYVGSQPFPLVASTGNKQKDEESGLSAFIANDQHYLNIDNNTSSIVNFVEEFEAQKPLQDKNVPATPGKRMESIIVYDSTKYDLQKGHNPLLSFKVGRKRIKHGKPLMLHRSDASQKRASVIPYNLSYPTGGLFGQNIVITGFLPDEYDISIFVYNKPTGKWSRLNIYCNHDYGSHRFWGGFAWQSHHKVVLIGNNLTSKTTSCVRFFTVMLTVSLPITNLLVSSELSTSRYHHDRDGNIVYHGDSYIKENHSNSDIPSRNNTTSPSSSNREDSTDSGSDHTPEVIPKQAPTIRNDDASIVTGSRARKKSMTSFSSDQSPTAVSFSEYVHYAAPKTTYTTIRSVFPPEAVTLGRNAFDRYGDLLSDFEMVSCNGDRIPVSSAVLMERWGRFFIQLLARGYVNAVDKFENDQALGLHDGQRLRSKTSQSNSSGSGDMPQLKLSLSESSSPPSDDQDPKKEEVRVSAENKSIKDVPQFRLPFQNYSSSTAESDECPKERGLGTSISSAVDPHQVLPRKASVSSSQSNASSLLTSHLQDIPPQLPLPEEQIPNVPAAPASYRSTSRKNSQDPSSPRSSLIHTLTALRNIPISRSPRDSPFSSPRPSISGPGGNGGSGNGITGMGGNNSGDLFSAPFPNLKPNFGKPPTGHSPPSNTGGIGPSSFGKKPFEIMDRSSEEKFDSFSSGASSFTRLSSTAEEQDNRFSDDGSVSPPEFNKKRDGLFDNVLLNFDNIDNETFKMEPSLVPRKLYIPFTTVTVKAFCEYLYTGQIGNKWLLAPTLMDNLLISKFFRVPLLYDLISEILFGVIGRKEAYIISEARKLKTRYFALLSEANISVANDYVFPLDEYEGFLDSVDDGYLDITLLKKTSKNHADSVALSWKKKSVTSQHSHKPLEKQEKDDGEDDGTKTSSTSEEDEVDKEYALHYLEARDNPLPSVGPRSKSVFDRHAFSGINEDLDTDKQPEEEDNLDASITIEELVAPDSPVPSDYVIDLIFETATLVTDMKLLLRASNLKAMTTKFNKSKLETEAAMAQIAYQAAQMPHKQSNSTKEVQLPNIDTASVHQPVSPLPPSTPTVQSPKGTITKAMAASPVSKQSTEPVQQPGLSRSSSITNRSTPTRPPLSSQNSSIKEDSPVPPSSSTISLNTTKSASSLSRIASHTSLRALSSTLPFSSSNNNSNNNDHNSGIHTKRVERAATEGPYNDRQMGTDGISKTRSHNLVSRIPTGSSTVHKPSEKLQSSASSIKSSTKKHGFFHLGSSHKKKESPSSIGSGGGADDAVSIFSAAPKLERTNGGNSDNISINSDSSSKTTATATLRKKFGLLSSFKR</sequence>
<dbReference type="GO" id="GO:0005829">
    <property type="term" value="C:cytosol"/>
    <property type="evidence" value="ECO:0007669"/>
    <property type="project" value="TreeGrafter"/>
</dbReference>
<organism evidence="2 3">
    <name type="scientific">Candida tropicalis (strain ATCC MYA-3404 / T1)</name>
    <name type="common">Yeast</name>
    <dbReference type="NCBI Taxonomy" id="294747"/>
    <lineage>
        <taxon>Eukaryota</taxon>
        <taxon>Fungi</taxon>
        <taxon>Dikarya</taxon>
        <taxon>Ascomycota</taxon>
        <taxon>Saccharomycotina</taxon>
        <taxon>Pichiomycetes</taxon>
        <taxon>Debaryomycetaceae</taxon>
        <taxon>Candida/Lodderomyces clade</taxon>
        <taxon>Candida</taxon>
    </lineage>
</organism>
<dbReference type="EMBL" id="GG692403">
    <property type="protein sequence ID" value="EER30621.1"/>
    <property type="molecule type" value="Genomic_DNA"/>
</dbReference>
<evidence type="ECO:0000313" key="2">
    <source>
        <dbReference type="EMBL" id="EER30621.1"/>
    </source>
</evidence>
<feature type="region of interest" description="Disordered" evidence="1">
    <location>
        <begin position="715"/>
        <end position="946"/>
    </location>
</feature>
<dbReference type="GeneID" id="8300830"/>
<dbReference type="GO" id="GO:0005739">
    <property type="term" value="C:mitochondrion"/>
    <property type="evidence" value="ECO:0007669"/>
    <property type="project" value="TreeGrafter"/>
</dbReference>
<dbReference type="GO" id="GO:0045454">
    <property type="term" value="P:cell redox homeostasis"/>
    <property type="evidence" value="ECO:0007669"/>
    <property type="project" value="TreeGrafter"/>
</dbReference>
<feature type="compositionally biased region" description="Basic residues" evidence="1">
    <location>
        <begin position="1476"/>
        <end position="1492"/>
    </location>
</feature>
<feature type="region of interest" description="Disordered" evidence="1">
    <location>
        <begin position="1113"/>
        <end position="1147"/>
    </location>
</feature>
<feature type="region of interest" description="Disordered" evidence="1">
    <location>
        <begin position="1290"/>
        <end position="1309"/>
    </location>
</feature>
<feature type="compositionally biased region" description="Low complexity" evidence="1">
    <location>
        <begin position="751"/>
        <end position="765"/>
    </location>
</feature>
<dbReference type="PANTHER" id="PTHR43503">
    <property type="entry name" value="MCG48959-RELATED"/>
    <property type="match status" value="1"/>
</dbReference>
<feature type="region of interest" description="Disordered" evidence="1">
    <location>
        <begin position="651"/>
        <end position="701"/>
    </location>
</feature>
<feature type="compositionally biased region" description="Low complexity" evidence="1">
    <location>
        <begin position="1397"/>
        <end position="1413"/>
    </location>
</feature>
<feature type="compositionally biased region" description="Polar residues" evidence="1">
    <location>
        <begin position="1321"/>
        <end position="1357"/>
    </location>
</feature>
<protein>
    <recommendedName>
        <fullName evidence="4">BTB domain-containing protein</fullName>
    </recommendedName>
</protein>
<feature type="compositionally biased region" description="Gly residues" evidence="1">
    <location>
        <begin position="839"/>
        <end position="857"/>
    </location>
</feature>
<feature type="compositionally biased region" description="Basic and acidic residues" evidence="1">
    <location>
        <begin position="503"/>
        <end position="516"/>
    </location>
</feature>
<feature type="compositionally biased region" description="Low complexity" evidence="1">
    <location>
        <begin position="491"/>
        <end position="502"/>
    </location>
</feature>
<feature type="compositionally biased region" description="Polar residues" evidence="1">
    <location>
        <begin position="1367"/>
        <end position="1379"/>
    </location>
</feature>
<name>C5MHS4_CANTT</name>
<dbReference type="OrthoDB" id="10001928at2759"/>
<reference evidence="2 3" key="1">
    <citation type="journal article" date="2009" name="Nature">
        <title>Evolution of pathogenicity and sexual reproduction in eight Candida genomes.</title>
        <authorList>
            <person name="Butler G."/>
            <person name="Rasmussen M.D."/>
            <person name="Lin M.F."/>
            <person name="Santos M.A."/>
            <person name="Sakthikumar S."/>
            <person name="Munro C.A."/>
            <person name="Rheinbay E."/>
            <person name="Grabherr M."/>
            <person name="Forche A."/>
            <person name="Reedy J.L."/>
            <person name="Agrafioti I."/>
            <person name="Arnaud M.B."/>
            <person name="Bates S."/>
            <person name="Brown A.J."/>
            <person name="Brunke S."/>
            <person name="Costanzo M.C."/>
            <person name="Fitzpatrick D.A."/>
            <person name="de Groot P.W."/>
            <person name="Harris D."/>
            <person name="Hoyer L.L."/>
            <person name="Hube B."/>
            <person name="Klis F.M."/>
            <person name="Kodira C."/>
            <person name="Lennard N."/>
            <person name="Logue M.E."/>
            <person name="Martin R."/>
            <person name="Neiman A.M."/>
            <person name="Nikolaou E."/>
            <person name="Quail M.A."/>
            <person name="Quinn J."/>
            <person name="Santos M.C."/>
            <person name="Schmitzberger F.F."/>
            <person name="Sherlock G."/>
            <person name="Shah P."/>
            <person name="Silverstein K.A."/>
            <person name="Skrzypek M.S."/>
            <person name="Soll D."/>
            <person name="Staggs R."/>
            <person name="Stansfield I."/>
            <person name="Stumpf M.P."/>
            <person name="Sudbery P.E."/>
            <person name="Srikantha T."/>
            <person name="Zeng Q."/>
            <person name="Berman J."/>
            <person name="Berriman M."/>
            <person name="Heitman J."/>
            <person name="Gow N.A."/>
            <person name="Lorenz M.C."/>
            <person name="Birren B.W."/>
            <person name="Kellis M."/>
            <person name="Cuomo C.A."/>
        </authorList>
    </citation>
    <scope>NUCLEOTIDE SEQUENCE [LARGE SCALE GENOMIC DNA]</scope>
    <source>
        <strain evidence="3">ATCC MYA-3404 / T1</strain>
    </source>
</reference>
<feature type="compositionally biased region" description="Low complexity" evidence="1">
    <location>
        <begin position="817"/>
        <end position="838"/>
    </location>
</feature>
<feature type="compositionally biased region" description="Polar residues" evidence="1">
    <location>
        <begin position="912"/>
        <end position="927"/>
    </location>
</feature>
<feature type="compositionally biased region" description="Polar residues" evidence="1">
    <location>
        <begin position="1440"/>
        <end position="1460"/>
    </location>
</feature>
<dbReference type="SUPFAM" id="SSF117281">
    <property type="entry name" value="Kelch motif"/>
    <property type="match status" value="1"/>
</dbReference>
<feature type="region of interest" description="Disordered" evidence="1">
    <location>
        <begin position="484"/>
        <end position="533"/>
    </location>
</feature>
<proteinExistence type="predicted"/>
<evidence type="ECO:0008006" key="4">
    <source>
        <dbReference type="Google" id="ProtNLM"/>
    </source>
</evidence>
<feature type="compositionally biased region" description="Low complexity" evidence="1">
    <location>
        <begin position="657"/>
        <end position="684"/>
    </location>
</feature>
<feature type="compositionally biased region" description="Basic and acidic residues" evidence="1">
    <location>
        <begin position="687"/>
        <end position="701"/>
    </location>
</feature>
<dbReference type="KEGG" id="ctp:CTRG_05617"/>
<dbReference type="PANTHER" id="PTHR43503:SF2">
    <property type="entry name" value="NEGATIVE REGULATOR OF SPORULATION MDS3-RELATED"/>
    <property type="match status" value="1"/>
</dbReference>
<feature type="compositionally biased region" description="Basic and acidic residues" evidence="1">
    <location>
        <begin position="897"/>
        <end position="911"/>
    </location>
</feature>
<feature type="compositionally biased region" description="Low complexity" evidence="1">
    <location>
        <begin position="1465"/>
        <end position="1475"/>
    </location>
</feature>
<dbReference type="Proteomes" id="UP000002037">
    <property type="component" value="Unassembled WGS sequence"/>
</dbReference>
<dbReference type="HOGENOM" id="CLU_252746_0_0_1"/>
<evidence type="ECO:0000313" key="3">
    <source>
        <dbReference type="Proteomes" id="UP000002037"/>
    </source>
</evidence>
<accession>C5MHS4</accession>
<keyword evidence="3" id="KW-1185">Reference proteome</keyword>
<dbReference type="RefSeq" id="XP_002551319.1">
    <property type="nucleotide sequence ID" value="XM_002551273.1"/>
</dbReference>
<feature type="region of interest" description="Disordered" evidence="1">
    <location>
        <begin position="1315"/>
        <end position="1379"/>
    </location>
</feature>
<evidence type="ECO:0000256" key="1">
    <source>
        <dbReference type="SAM" id="MobiDB-lite"/>
    </source>
</evidence>
<feature type="compositionally biased region" description="Low complexity" evidence="1">
    <location>
        <begin position="1521"/>
        <end position="1539"/>
    </location>
</feature>
<feature type="region of interest" description="Disordered" evidence="1">
    <location>
        <begin position="1397"/>
        <end position="1539"/>
    </location>
</feature>
<feature type="compositionally biased region" description="Polar residues" evidence="1">
    <location>
        <begin position="791"/>
        <end position="811"/>
    </location>
</feature>